<protein>
    <submittedName>
        <fullName evidence="3">MarR family transcriptional regulator</fullName>
    </submittedName>
</protein>
<dbReference type="Pfam" id="PF01047">
    <property type="entry name" value="MarR"/>
    <property type="match status" value="1"/>
</dbReference>
<accession>A0ABY4QX14</accession>
<gene>
    <name evidence="3" type="ORF">M6D93_17265</name>
</gene>
<evidence type="ECO:0000259" key="2">
    <source>
        <dbReference type="PROSITE" id="PS50995"/>
    </source>
</evidence>
<dbReference type="SUPFAM" id="SSF46785">
    <property type="entry name" value="Winged helix' DNA-binding domain"/>
    <property type="match status" value="1"/>
</dbReference>
<dbReference type="PROSITE" id="PS50995">
    <property type="entry name" value="HTH_MARR_2"/>
    <property type="match status" value="1"/>
</dbReference>
<dbReference type="PANTHER" id="PTHR33164">
    <property type="entry name" value="TRANSCRIPTIONAL REGULATOR, MARR FAMILY"/>
    <property type="match status" value="1"/>
</dbReference>
<reference evidence="3" key="2">
    <citation type="submission" date="2022-05" db="EMBL/GenBank/DDBJ databases">
        <authorList>
            <person name="Kim J.-S."/>
            <person name="Lee K."/>
            <person name="Suh M."/>
            <person name="Eom M."/>
            <person name="Kim J.-S."/>
            <person name="Kim D.-S."/>
            <person name="Ko S.-H."/>
            <person name="Shin Y."/>
            <person name="Lee J.-S."/>
        </authorList>
    </citation>
    <scope>NUCLEOTIDE SEQUENCE</scope>
    <source>
        <strain evidence="3">N237</strain>
    </source>
</reference>
<dbReference type="SMART" id="SM00347">
    <property type="entry name" value="HTH_MARR"/>
    <property type="match status" value="1"/>
</dbReference>
<comment type="subcellular location">
    <subcellularLocation>
        <location evidence="1">Cytoplasm</location>
    </subcellularLocation>
</comment>
<dbReference type="InterPro" id="IPR036388">
    <property type="entry name" value="WH-like_DNA-bd_sf"/>
</dbReference>
<dbReference type="EMBL" id="CP097332">
    <property type="protein sequence ID" value="UQX88028.1"/>
    <property type="molecule type" value="Genomic_DNA"/>
</dbReference>
<dbReference type="Gene3D" id="1.10.10.10">
    <property type="entry name" value="Winged helix-like DNA-binding domain superfamily/Winged helix DNA-binding domain"/>
    <property type="match status" value="1"/>
</dbReference>
<evidence type="ECO:0000313" key="3">
    <source>
        <dbReference type="EMBL" id="UQX88028.1"/>
    </source>
</evidence>
<organism evidence="3 4">
    <name type="scientific">Jatrophihabitans telluris</name>
    <dbReference type="NCBI Taxonomy" id="2038343"/>
    <lineage>
        <taxon>Bacteria</taxon>
        <taxon>Bacillati</taxon>
        <taxon>Actinomycetota</taxon>
        <taxon>Actinomycetes</taxon>
        <taxon>Jatrophihabitantales</taxon>
        <taxon>Jatrophihabitantaceae</taxon>
        <taxon>Jatrophihabitans</taxon>
    </lineage>
</organism>
<dbReference type="PANTHER" id="PTHR33164:SF5">
    <property type="entry name" value="ORGANIC HYDROPEROXIDE RESISTANCE TRANSCRIPTIONAL REGULATOR"/>
    <property type="match status" value="1"/>
</dbReference>
<feature type="domain" description="HTH marR-type" evidence="2">
    <location>
        <begin position="8"/>
        <end position="142"/>
    </location>
</feature>
<reference evidence="3" key="1">
    <citation type="journal article" date="2018" name="Int. J. Syst. Evol. Microbiol.">
        <title>Jatrophihabitans telluris sp. nov., isolated from sediment soil of lava forest wetlands and the emended description of the genus Jatrophihabitans.</title>
        <authorList>
            <person name="Lee K.C."/>
            <person name="Suh M.K."/>
            <person name="Eom M.K."/>
            <person name="Kim K.K."/>
            <person name="Kim J.S."/>
            <person name="Kim D.S."/>
            <person name="Ko S.H."/>
            <person name="Shin Y.K."/>
            <person name="Lee J.S."/>
        </authorList>
    </citation>
    <scope>NUCLEOTIDE SEQUENCE</scope>
    <source>
        <strain evidence="3">N237</strain>
    </source>
</reference>
<evidence type="ECO:0000313" key="4">
    <source>
        <dbReference type="Proteomes" id="UP001056336"/>
    </source>
</evidence>
<dbReference type="InterPro" id="IPR036390">
    <property type="entry name" value="WH_DNA-bd_sf"/>
</dbReference>
<evidence type="ECO:0000256" key="1">
    <source>
        <dbReference type="ARBA" id="ARBA00004496"/>
    </source>
</evidence>
<dbReference type="Proteomes" id="UP001056336">
    <property type="component" value="Chromosome"/>
</dbReference>
<sequence length="142" mass="15309">MADPIVVDDFLCLALYRASRAMTAAYRPLLEALGLTYPQYLVMALLWESGPQSVGQIGRRLSLDSSTLSPLLKRLEGLDLLSRQRSAVDERSVEIALTASGAALRRKATGIPDAICAATGLGLNQLNELVGELRELASQLEP</sequence>
<name>A0ABY4QX14_9ACTN</name>
<dbReference type="InterPro" id="IPR000835">
    <property type="entry name" value="HTH_MarR-typ"/>
</dbReference>
<proteinExistence type="predicted"/>
<dbReference type="RefSeq" id="WP_249771129.1">
    <property type="nucleotide sequence ID" value="NZ_CP097332.1"/>
</dbReference>
<keyword evidence="4" id="KW-1185">Reference proteome</keyword>
<dbReference type="InterPro" id="IPR039422">
    <property type="entry name" value="MarR/SlyA-like"/>
</dbReference>